<evidence type="ECO:0000256" key="1">
    <source>
        <dbReference type="SAM" id="Phobius"/>
    </source>
</evidence>
<keyword evidence="1" id="KW-0472">Membrane</keyword>
<protein>
    <submittedName>
        <fullName evidence="2">Uncharacterized protein</fullName>
    </submittedName>
</protein>
<comment type="caution">
    <text evidence="2">The sequence shown here is derived from an EMBL/GenBank/DDBJ whole genome shotgun (WGS) entry which is preliminary data.</text>
</comment>
<dbReference type="RefSeq" id="WP_207259083.1">
    <property type="nucleotide sequence ID" value="NZ_JAFMPP010000016.1"/>
</dbReference>
<feature type="transmembrane region" description="Helical" evidence="1">
    <location>
        <begin position="78"/>
        <end position="103"/>
    </location>
</feature>
<dbReference type="Proteomes" id="UP000664122">
    <property type="component" value="Unassembled WGS sequence"/>
</dbReference>
<proteinExistence type="predicted"/>
<dbReference type="AlphaFoldDB" id="A0A939G2S7"/>
<dbReference type="EMBL" id="JAFMPP010000016">
    <property type="protein sequence ID" value="MBO0664172.1"/>
    <property type="molecule type" value="Genomic_DNA"/>
</dbReference>
<name>A0A939G2S7_9HYPH</name>
<feature type="transmembrane region" description="Helical" evidence="1">
    <location>
        <begin position="109"/>
        <end position="130"/>
    </location>
</feature>
<evidence type="ECO:0000313" key="2">
    <source>
        <dbReference type="EMBL" id="MBO0664172.1"/>
    </source>
</evidence>
<gene>
    <name evidence="2" type="ORF">J1C48_16455</name>
</gene>
<keyword evidence="1" id="KW-1133">Transmembrane helix</keyword>
<reference evidence="2" key="1">
    <citation type="submission" date="2021-03" db="EMBL/GenBank/DDBJ databases">
        <title>Whole genome sequence of Jiella sp. CQZ9-1.</title>
        <authorList>
            <person name="Tuo L."/>
        </authorList>
    </citation>
    <scope>NUCLEOTIDE SEQUENCE</scope>
    <source>
        <strain evidence="2">CQZ9-1</strain>
    </source>
</reference>
<accession>A0A939G2S7</accession>
<keyword evidence="1" id="KW-0812">Transmembrane</keyword>
<keyword evidence="3" id="KW-1185">Reference proteome</keyword>
<sequence length="151" mass="16722">MTDDDEPRRPELLLPKEGALPPNVYADIAAQINQYTDRPDLLLETIERHDPGFIKTVNDEAKAFQRIFRLSRFRFGRFQAYTALSISVLAAVAIFGIIAYLAFLGKLTVWMIVAFAIFYAVTQSGIGGFLKIAQHLAELLKSFGGKGGPTS</sequence>
<evidence type="ECO:0000313" key="3">
    <source>
        <dbReference type="Proteomes" id="UP000664122"/>
    </source>
</evidence>
<organism evidence="2 3">
    <name type="scientific">Jiella flava</name>
    <dbReference type="NCBI Taxonomy" id="2816857"/>
    <lineage>
        <taxon>Bacteria</taxon>
        <taxon>Pseudomonadati</taxon>
        <taxon>Pseudomonadota</taxon>
        <taxon>Alphaproteobacteria</taxon>
        <taxon>Hyphomicrobiales</taxon>
        <taxon>Aurantimonadaceae</taxon>
        <taxon>Jiella</taxon>
    </lineage>
</organism>